<keyword evidence="1" id="KW-0472">Membrane</keyword>
<dbReference type="InterPro" id="IPR029526">
    <property type="entry name" value="PGBD"/>
</dbReference>
<dbReference type="EMBL" id="CAXDID020000190">
    <property type="protein sequence ID" value="CAL6051953.1"/>
    <property type="molecule type" value="Genomic_DNA"/>
</dbReference>
<dbReference type="PANTHER" id="PTHR46599:SF3">
    <property type="entry name" value="PIGGYBAC TRANSPOSABLE ELEMENT-DERIVED PROTEIN 4"/>
    <property type="match status" value="1"/>
</dbReference>
<evidence type="ECO:0000313" key="3">
    <source>
        <dbReference type="EMBL" id="CAL6051953.1"/>
    </source>
</evidence>
<feature type="domain" description="PiggyBac transposable element-derived protein" evidence="2">
    <location>
        <begin position="5"/>
        <end position="66"/>
    </location>
</feature>
<keyword evidence="4" id="KW-1185">Reference proteome</keyword>
<sequence length="167" mass="20014">MIPQKEQSWLDINCSKPQVVQYYNYYTRGVDHMDQMIEKVRWKHRTTRWPVKVFFHCLGIMLHNAFVLWTLETQQKITFVHFCLDIARELKQENFKIDDVHNTGLHRSFIQKHECLNVSIIPNLKPITRTTCSYCQKRTYVSCKCGEKVCRRCFSRHLVDTVSNMLE</sequence>
<dbReference type="Proteomes" id="UP001642409">
    <property type="component" value="Unassembled WGS sequence"/>
</dbReference>
<keyword evidence="1" id="KW-1133">Transmembrane helix</keyword>
<accession>A0ABP1K3M0</accession>
<feature type="transmembrane region" description="Helical" evidence="1">
    <location>
        <begin position="53"/>
        <end position="71"/>
    </location>
</feature>
<proteinExistence type="predicted"/>
<comment type="caution">
    <text evidence="3">The sequence shown here is derived from an EMBL/GenBank/DDBJ whole genome shotgun (WGS) entry which is preliminary data.</text>
</comment>
<evidence type="ECO:0000256" key="1">
    <source>
        <dbReference type="SAM" id="Phobius"/>
    </source>
</evidence>
<protein>
    <submittedName>
        <fullName evidence="3">Transposase_IS4</fullName>
    </submittedName>
</protein>
<evidence type="ECO:0000313" key="4">
    <source>
        <dbReference type="Proteomes" id="UP001642409"/>
    </source>
</evidence>
<keyword evidence="1" id="KW-0812">Transmembrane</keyword>
<name>A0ABP1K3M0_9EUKA</name>
<dbReference type="Pfam" id="PF13843">
    <property type="entry name" value="DDE_Tnp_1_7"/>
    <property type="match status" value="1"/>
</dbReference>
<reference evidence="3 4" key="1">
    <citation type="submission" date="2024-07" db="EMBL/GenBank/DDBJ databases">
        <authorList>
            <person name="Akdeniz Z."/>
        </authorList>
    </citation>
    <scope>NUCLEOTIDE SEQUENCE [LARGE SCALE GENOMIC DNA]</scope>
</reference>
<evidence type="ECO:0000259" key="2">
    <source>
        <dbReference type="Pfam" id="PF13843"/>
    </source>
</evidence>
<organism evidence="3 4">
    <name type="scientific">Hexamita inflata</name>
    <dbReference type="NCBI Taxonomy" id="28002"/>
    <lineage>
        <taxon>Eukaryota</taxon>
        <taxon>Metamonada</taxon>
        <taxon>Diplomonadida</taxon>
        <taxon>Hexamitidae</taxon>
        <taxon>Hexamitinae</taxon>
        <taxon>Hexamita</taxon>
    </lineage>
</organism>
<dbReference type="PANTHER" id="PTHR46599">
    <property type="entry name" value="PIGGYBAC TRANSPOSABLE ELEMENT-DERIVED PROTEIN 4"/>
    <property type="match status" value="1"/>
</dbReference>
<gene>
    <name evidence="3" type="ORF">HINF_LOCUS44616</name>
</gene>